<sequence>MTHRFSPASMTSASGVEETRQAASRLGVEATRQEATPVEVAGRRCGKVVLASLAAPPLLRWHLPCRRWLPACPRSTPPQLLHRAVGPRRSVEERAAVGEE</sequence>
<name>A0A0A9E814_ARUDO</name>
<accession>A0A0A9E814</accession>
<evidence type="ECO:0000256" key="1">
    <source>
        <dbReference type="SAM" id="MobiDB-lite"/>
    </source>
</evidence>
<feature type="region of interest" description="Disordered" evidence="1">
    <location>
        <begin position="73"/>
        <end position="100"/>
    </location>
</feature>
<dbReference type="AlphaFoldDB" id="A0A0A9E814"/>
<reference evidence="2" key="1">
    <citation type="submission" date="2014-09" db="EMBL/GenBank/DDBJ databases">
        <authorList>
            <person name="Magalhaes I.L.F."/>
            <person name="Oliveira U."/>
            <person name="Santos F.R."/>
            <person name="Vidigal T.H.D.A."/>
            <person name="Brescovit A.D."/>
            <person name="Santos A.J."/>
        </authorList>
    </citation>
    <scope>NUCLEOTIDE SEQUENCE</scope>
    <source>
        <tissue evidence="2">Shoot tissue taken approximately 20 cm above the soil surface</tissue>
    </source>
</reference>
<evidence type="ECO:0000313" key="2">
    <source>
        <dbReference type="EMBL" id="JAD95158.1"/>
    </source>
</evidence>
<protein>
    <submittedName>
        <fullName evidence="2">Uncharacterized protein</fullName>
    </submittedName>
</protein>
<feature type="region of interest" description="Disordered" evidence="1">
    <location>
        <begin position="1"/>
        <end position="30"/>
    </location>
</feature>
<proteinExistence type="predicted"/>
<organism evidence="2">
    <name type="scientific">Arundo donax</name>
    <name type="common">Giant reed</name>
    <name type="synonym">Donax arundinaceus</name>
    <dbReference type="NCBI Taxonomy" id="35708"/>
    <lineage>
        <taxon>Eukaryota</taxon>
        <taxon>Viridiplantae</taxon>
        <taxon>Streptophyta</taxon>
        <taxon>Embryophyta</taxon>
        <taxon>Tracheophyta</taxon>
        <taxon>Spermatophyta</taxon>
        <taxon>Magnoliopsida</taxon>
        <taxon>Liliopsida</taxon>
        <taxon>Poales</taxon>
        <taxon>Poaceae</taxon>
        <taxon>PACMAD clade</taxon>
        <taxon>Arundinoideae</taxon>
        <taxon>Arundineae</taxon>
        <taxon>Arundo</taxon>
    </lineage>
</organism>
<dbReference type="EMBL" id="GBRH01202737">
    <property type="protein sequence ID" value="JAD95158.1"/>
    <property type="molecule type" value="Transcribed_RNA"/>
</dbReference>
<reference evidence="2" key="2">
    <citation type="journal article" date="2015" name="Data Brief">
        <title>Shoot transcriptome of the giant reed, Arundo donax.</title>
        <authorList>
            <person name="Barrero R.A."/>
            <person name="Guerrero F.D."/>
            <person name="Moolhuijzen P."/>
            <person name="Goolsby J.A."/>
            <person name="Tidwell J."/>
            <person name="Bellgard S.E."/>
            <person name="Bellgard M.I."/>
        </authorList>
    </citation>
    <scope>NUCLEOTIDE SEQUENCE</scope>
    <source>
        <tissue evidence="2">Shoot tissue taken approximately 20 cm above the soil surface</tissue>
    </source>
</reference>
<feature type="compositionally biased region" description="Basic and acidic residues" evidence="1">
    <location>
        <begin position="89"/>
        <end position="100"/>
    </location>
</feature>